<proteinExistence type="inferred from homology"/>
<keyword evidence="2" id="KW-1015">Disulfide bond</keyword>
<reference evidence="6" key="2">
    <citation type="submission" date="2023-06" db="EMBL/GenBank/DDBJ databases">
        <authorList>
            <person name="Ma L."/>
            <person name="Liu K.-W."/>
            <person name="Li Z."/>
            <person name="Hsiao Y.-Y."/>
            <person name="Qi Y."/>
            <person name="Fu T."/>
            <person name="Tang G."/>
            <person name="Zhang D."/>
            <person name="Sun W.-H."/>
            <person name="Liu D.-K."/>
            <person name="Li Y."/>
            <person name="Chen G.-Z."/>
            <person name="Liu X.-D."/>
            <person name="Liao X.-Y."/>
            <person name="Jiang Y.-T."/>
            <person name="Yu X."/>
            <person name="Hao Y."/>
            <person name="Huang J."/>
            <person name="Zhao X.-W."/>
            <person name="Ke S."/>
            <person name="Chen Y.-Y."/>
            <person name="Wu W.-L."/>
            <person name="Hsu J.-L."/>
            <person name="Lin Y.-F."/>
            <person name="Huang M.-D."/>
            <person name="Li C.-Y."/>
            <person name="Huang L."/>
            <person name="Wang Z.-W."/>
            <person name="Zhao X."/>
            <person name="Zhong W.-Y."/>
            <person name="Peng D.-H."/>
            <person name="Ahmad S."/>
            <person name="Lan S."/>
            <person name="Zhang J.-S."/>
            <person name="Tsai W.-C."/>
            <person name="Van De Peer Y."/>
            <person name="Liu Z.-J."/>
        </authorList>
    </citation>
    <scope>NUCLEOTIDE SEQUENCE</scope>
    <source>
        <strain evidence="6">SCP</strain>
        <tissue evidence="6">Leaves</tissue>
    </source>
</reference>
<keyword evidence="1 4" id="KW-0732">Signal</keyword>
<feature type="domain" description="Pectinesterase inhibitor" evidence="5">
    <location>
        <begin position="18"/>
        <end position="164"/>
    </location>
</feature>
<comment type="similarity">
    <text evidence="3">Belongs to the PMEI family.</text>
</comment>
<evidence type="ECO:0000256" key="1">
    <source>
        <dbReference type="ARBA" id="ARBA00022729"/>
    </source>
</evidence>
<name>A0AAV9AU10_ACOGR</name>
<dbReference type="Proteomes" id="UP001179952">
    <property type="component" value="Unassembled WGS sequence"/>
</dbReference>
<dbReference type="PANTHER" id="PTHR35357:SF8">
    <property type="entry name" value="OS01G0111000 PROTEIN"/>
    <property type="match status" value="1"/>
</dbReference>
<comment type="caution">
    <text evidence="6">The sequence shown here is derived from an EMBL/GenBank/DDBJ whole genome shotgun (WGS) entry which is preliminary data.</text>
</comment>
<evidence type="ECO:0000259" key="5">
    <source>
        <dbReference type="SMART" id="SM00856"/>
    </source>
</evidence>
<dbReference type="Pfam" id="PF04043">
    <property type="entry name" value="PMEI"/>
    <property type="match status" value="1"/>
</dbReference>
<dbReference type="PANTHER" id="PTHR35357">
    <property type="entry name" value="OS02G0537100 PROTEIN"/>
    <property type="match status" value="1"/>
</dbReference>
<dbReference type="SMART" id="SM00856">
    <property type="entry name" value="PMEI"/>
    <property type="match status" value="1"/>
</dbReference>
<dbReference type="EMBL" id="JAUJYN010000006">
    <property type="protein sequence ID" value="KAK1267838.1"/>
    <property type="molecule type" value="Genomic_DNA"/>
</dbReference>
<evidence type="ECO:0000256" key="2">
    <source>
        <dbReference type="ARBA" id="ARBA00023157"/>
    </source>
</evidence>
<dbReference type="Gene3D" id="1.20.140.40">
    <property type="entry name" value="Invertase/pectin methylesterase inhibitor family protein"/>
    <property type="match status" value="1"/>
</dbReference>
<dbReference type="InterPro" id="IPR006501">
    <property type="entry name" value="Pectinesterase_inhib_dom"/>
</dbReference>
<sequence>MALLLLFLLLSAVQHSSADANFIKTTCGHLRFRSDVCVRLLELDQRSYAATTNEELSNIALDIITNNYTKVCNFLRDMASQHHGEPIQDPCDQCVFYYNEAVQKLHDAQALMAKKAYNDASLLVDDAVNAPNSCESVFSGAVIPSPVKQTDAYLLDDSQVTRDLIRLLIS</sequence>
<evidence type="ECO:0000256" key="3">
    <source>
        <dbReference type="ARBA" id="ARBA00038471"/>
    </source>
</evidence>
<dbReference type="NCBIfam" id="TIGR01614">
    <property type="entry name" value="PME_inhib"/>
    <property type="match status" value="1"/>
</dbReference>
<keyword evidence="7" id="KW-1185">Reference proteome</keyword>
<evidence type="ECO:0000313" key="6">
    <source>
        <dbReference type="EMBL" id="KAK1267838.1"/>
    </source>
</evidence>
<evidence type="ECO:0000313" key="7">
    <source>
        <dbReference type="Proteomes" id="UP001179952"/>
    </source>
</evidence>
<feature type="chain" id="PRO_5043317120" description="Pectinesterase inhibitor domain-containing protein" evidence="4">
    <location>
        <begin position="19"/>
        <end position="170"/>
    </location>
</feature>
<dbReference type="InterPro" id="IPR035513">
    <property type="entry name" value="Invertase/methylesterase_inhib"/>
</dbReference>
<feature type="signal peptide" evidence="4">
    <location>
        <begin position="1"/>
        <end position="18"/>
    </location>
</feature>
<organism evidence="6 7">
    <name type="scientific">Acorus gramineus</name>
    <name type="common">Dwarf sweet flag</name>
    <dbReference type="NCBI Taxonomy" id="55184"/>
    <lineage>
        <taxon>Eukaryota</taxon>
        <taxon>Viridiplantae</taxon>
        <taxon>Streptophyta</taxon>
        <taxon>Embryophyta</taxon>
        <taxon>Tracheophyta</taxon>
        <taxon>Spermatophyta</taxon>
        <taxon>Magnoliopsida</taxon>
        <taxon>Liliopsida</taxon>
        <taxon>Acoraceae</taxon>
        <taxon>Acorus</taxon>
    </lineage>
</organism>
<dbReference type="GO" id="GO:0004857">
    <property type="term" value="F:enzyme inhibitor activity"/>
    <property type="evidence" value="ECO:0007669"/>
    <property type="project" value="InterPro"/>
</dbReference>
<dbReference type="SUPFAM" id="SSF101148">
    <property type="entry name" value="Plant invertase/pectin methylesterase inhibitor"/>
    <property type="match status" value="1"/>
</dbReference>
<dbReference type="AlphaFoldDB" id="A0AAV9AU10"/>
<gene>
    <name evidence="6" type="ORF">QJS04_geneDACA013647</name>
</gene>
<evidence type="ECO:0000256" key="4">
    <source>
        <dbReference type="SAM" id="SignalP"/>
    </source>
</evidence>
<reference evidence="6" key="1">
    <citation type="journal article" date="2023" name="Nat. Commun.">
        <title>Diploid and tetraploid genomes of Acorus and the evolution of monocots.</title>
        <authorList>
            <person name="Ma L."/>
            <person name="Liu K.W."/>
            <person name="Li Z."/>
            <person name="Hsiao Y.Y."/>
            <person name="Qi Y."/>
            <person name="Fu T."/>
            <person name="Tang G.D."/>
            <person name="Zhang D."/>
            <person name="Sun W.H."/>
            <person name="Liu D.K."/>
            <person name="Li Y."/>
            <person name="Chen G.Z."/>
            <person name="Liu X.D."/>
            <person name="Liao X.Y."/>
            <person name="Jiang Y.T."/>
            <person name="Yu X."/>
            <person name="Hao Y."/>
            <person name="Huang J."/>
            <person name="Zhao X.W."/>
            <person name="Ke S."/>
            <person name="Chen Y.Y."/>
            <person name="Wu W.L."/>
            <person name="Hsu J.L."/>
            <person name="Lin Y.F."/>
            <person name="Huang M.D."/>
            <person name="Li C.Y."/>
            <person name="Huang L."/>
            <person name="Wang Z.W."/>
            <person name="Zhao X."/>
            <person name="Zhong W.Y."/>
            <person name="Peng D.H."/>
            <person name="Ahmad S."/>
            <person name="Lan S."/>
            <person name="Zhang J.S."/>
            <person name="Tsai W.C."/>
            <person name="Van de Peer Y."/>
            <person name="Liu Z.J."/>
        </authorList>
    </citation>
    <scope>NUCLEOTIDE SEQUENCE</scope>
    <source>
        <strain evidence="6">SCP</strain>
    </source>
</reference>
<protein>
    <recommendedName>
        <fullName evidence="5">Pectinesterase inhibitor domain-containing protein</fullName>
    </recommendedName>
</protein>
<accession>A0AAV9AU10</accession>